<sequence length="79" mass="9336">MLPPFLTSQFLCLLLWVTEWYDIGRISTAETPLKLRWGNSSRPDHLQRSVFAGYECSLVDLNLMPFYRQQPFVFLPRLD</sequence>
<keyword evidence="1" id="KW-0732">Signal</keyword>
<evidence type="ECO:0000313" key="3">
    <source>
        <dbReference type="Proteomes" id="UP000823775"/>
    </source>
</evidence>
<proteinExistence type="predicted"/>
<dbReference type="EMBL" id="JACEIK010000059">
    <property type="protein sequence ID" value="MCD7448372.1"/>
    <property type="molecule type" value="Genomic_DNA"/>
</dbReference>
<name>A0ABS8RP34_DATST</name>
<evidence type="ECO:0008006" key="4">
    <source>
        <dbReference type="Google" id="ProtNLM"/>
    </source>
</evidence>
<feature type="chain" id="PRO_5046938623" description="Secreted protein" evidence="1">
    <location>
        <begin position="21"/>
        <end position="79"/>
    </location>
</feature>
<protein>
    <recommendedName>
        <fullName evidence="4">Secreted protein</fullName>
    </recommendedName>
</protein>
<comment type="caution">
    <text evidence="2">The sequence shown here is derived from an EMBL/GenBank/DDBJ whole genome shotgun (WGS) entry which is preliminary data.</text>
</comment>
<evidence type="ECO:0000313" key="2">
    <source>
        <dbReference type="EMBL" id="MCD7448372.1"/>
    </source>
</evidence>
<organism evidence="2 3">
    <name type="scientific">Datura stramonium</name>
    <name type="common">Jimsonweed</name>
    <name type="synonym">Common thornapple</name>
    <dbReference type="NCBI Taxonomy" id="4076"/>
    <lineage>
        <taxon>Eukaryota</taxon>
        <taxon>Viridiplantae</taxon>
        <taxon>Streptophyta</taxon>
        <taxon>Embryophyta</taxon>
        <taxon>Tracheophyta</taxon>
        <taxon>Spermatophyta</taxon>
        <taxon>Magnoliopsida</taxon>
        <taxon>eudicotyledons</taxon>
        <taxon>Gunneridae</taxon>
        <taxon>Pentapetalae</taxon>
        <taxon>asterids</taxon>
        <taxon>lamiids</taxon>
        <taxon>Solanales</taxon>
        <taxon>Solanaceae</taxon>
        <taxon>Solanoideae</taxon>
        <taxon>Datureae</taxon>
        <taxon>Datura</taxon>
    </lineage>
</organism>
<reference evidence="2 3" key="1">
    <citation type="journal article" date="2021" name="BMC Genomics">
        <title>Datura genome reveals duplications of psychoactive alkaloid biosynthetic genes and high mutation rate following tissue culture.</title>
        <authorList>
            <person name="Rajewski A."/>
            <person name="Carter-House D."/>
            <person name="Stajich J."/>
            <person name="Litt A."/>
        </authorList>
    </citation>
    <scope>NUCLEOTIDE SEQUENCE [LARGE SCALE GENOMIC DNA]</scope>
    <source>
        <strain evidence="2">AR-01</strain>
    </source>
</reference>
<evidence type="ECO:0000256" key="1">
    <source>
        <dbReference type="SAM" id="SignalP"/>
    </source>
</evidence>
<gene>
    <name evidence="2" type="ORF">HAX54_041107</name>
</gene>
<keyword evidence="3" id="KW-1185">Reference proteome</keyword>
<dbReference type="Proteomes" id="UP000823775">
    <property type="component" value="Unassembled WGS sequence"/>
</dbReference>
<feature type="signal peptide" evidence="1">
    <location>
        <begin position="1"/>
        <end position="20"/>
    </location>
</feature>
<accession>A0ABS8RP34</accession>